<dbReference type="EMBL" id="BPLF01000002">
    <property type="protein sequence ID" value="GIX63793.1"/>
    <property type="molecule type" value="Genomic_DNA"/>
</dbReference>
<feature type="domain" description="ERV/ALR sulfhydryl oxidase" evidence="7">
    <location>
        <begin position="37"/>
        <end position="151"/>
    </location>
</feature>
<organism evidence="8 9">
    <name type="scientific">Babesia caballi</name>
    <dbReference type="NCBI Taxonomy" id="5871"/>
    <lineage>
        <taxon>Eukaryota</taxon>
        <taxon>Sar</taxon>
        <taxon>Alveolata</taxon>
        <taxon>Apicomplexa</taxon>
        <taxon>Aconoidasida</taxon>
        <taxon>Piroplasmida</taxon>
        <taxon>Babesiidae</taxon>
        <taxon>Babesia</taxon>
    </lineage>
</organism>
<keyword evidence="5" id="KW-1015">Disulfide bond</keyword>
<keyword evidence="3 6" id="KW-0274">FAD</keyword>
<reference evidence="8 9" key="1">
    <citation type="submission" date="2021-06" db="EMBL/GenBank/DDBJ databases">
        <title>Genome sequence of Babesia caballi.</title>
        <authorList>
            <person name="Yamagishi J."/>
            <person name="Kidaka T."/>
            <person name="Ochi A."/>
        </authorList>
    </citation>
    <scope>NUCLEOTIDE SEQUENCE [LARGE SCALE GENOMIC DNA]</scope>
    <source>
        <strain evidence="8">USDA-D6B2</strain>
    </source>
</reference>
<evidence type="ECO:0000256" key="4">
    <source>
        <dbReference type="ARBA" id="ARBA00023002"/>
    </source>
</evidence>
<dbReference type="RefSeq" id="XP_067715862.1">
    <property type="nucleotide sequence ID" value="XM_067859761.1"/>
</dbReference>
<dbReference type="GO" id="GO:0016971">
    <property type="term" value="F:flavin-dependent sulfhydryl oxidase activity"/>
    <property type="evidence" value="ECO:0007669"/>
    <property type="project" value="InterPro"/>
</dbReference>
<dbReference type="EC" id="1.8.3.2" evidence="6"/>
<dbReference type="GO" id="GO:0005739">
    <property type="term" value="C:mitochondrion"/>
    <property type="evidence" value="ECO:0007669"/>
    <property type="project" value="TreeGrafter"/>
</dbReference>
<keyword evidence="2 6" id="KW-0285">Flavoprotein</keyword>
<dbReference type="GeneID" id="94195274"/>
<keyword evidence="9" id="KW-1185">Reference proteome</keyword>
<dbReference type="SUPFAM" id="SSF69000">
    <property type="entry name" value="FAD-dependent thiol oxidase"/>
    <property type="match status" value="1"/>
</dbReference>
<dbReference type="AlphaFoldDB" id="A0AAV4LUE2"/>
<comment type="caution">
    <text evidence="8">The sequence shown here is derived from an EMBL/GenBank/DDBJ whole genome shotgun (WGS) entry which is preliminary data.</text>
</comment>
<evidence type="ECO:0000256" key="1">
    <source>
        <dbReference type="ARBA" id="ARBA00001974"/>
    </source>
</evidence>
<evidence type="ECO:0000256" key="3">
    <source>
        <dbReference type="ARBA" id="ARBA00022827"/>
    </source>
</evidence>
<evidence type="ECO:0000313" key="9">
    <source>
        <dbReference type="Proteomes" id="UP001497744"/>
    </source>
</evidence>
<comment type="catalytic activity">
    <reaction evidence="6">
        <text>2 R'C(R)SH + O2 = R'C(R)S-S(R)CR' + H2O2</text>
        <dbReference type="Rhea" id="RHEA:17357"/>
        <dbReference type="ChEBI" id="CHEBI:15379"/>
        <dbReference type="ChEBI" id="CHEBI:16240"/>
        <dbReference type="ChEBI" id="CHEBI:16520"/>
        <dbReference type="ChEBI" id="CHEBI:17412"/>
        <dbReference type="EC" id="1.8.3.2"/>
    </reaction>
</comment>
<comment type="cofactor">
    <cofactor evidence="1 6">
        <name>FAD</name>
        <dbReference type="ChEBI" id="CHEBI:57692"/>
    </cofactor>
</comment>
<evidence type="ECO:0000259" key="7">
    <source>
        <dbReference type="PROSITE" id="PS51324"/>
    </source>
</evidence>
<protein>
    <recommendedName>
        <fullName evidence="6">Sulfhydryl oxidase</fullName>
        <ecNumber evidence="6">1.8.3.2</ecNumber>
    </recommendedName>
</protein>
<evidence type="ECO:0000256" key="2">
    <source>
        <dbReference type="ARBA" id="ARBA00022630"/>
    </source>
</evidence>
<accession>A0AAV4LUE2</accession>
<dbReference type="Proteomes" id="UP001497744">
    <property type="component" value="Unassembled WGS sequence"/>
</dbReference>
<evidence type="ECO:0000313" key="8">
    <source>
        <dbReference type="EMBL" id="GIX63793.1"/>
    </source>
</evidence>
<name>A0AAV4LUE2_BABCB</name>
<dbReference type="PANTHER" id="PTHR12645">
    <property type="entry name" value="ALR/ERV"/>
    <property type="match status" value="1"/>
</dbReference>
<evidence type="ECO:0000256" key="6">
    <source>
        <dbReference type="RuleBase" id="RU371123"/>
    </source>
</evidence>
<dbReference type="InterPro" id="IPR039799">
    <property type="entry name" value="ALR/ERV"/>
</dbReference>
<evidence type="ECO:0000256" key="5">
    <source>
        <dbReference type="ARBA" id="ARBA00023157"/>
    </source>
</evidence>
<dbReference type="InterPro" id="IPR036774">
    <property type="entry name" value="ERV/ALR_sulphydryl_oxid_sf"/>
</dbReference>
<dbReference type="PROSITE" id="PS51324">
    <property type="entry name" value="ERV_ALR"/>
    <property type="match status" value="1"/>
</dbReference>
<dbReference type="Pfam" id="PF04777">
    <property type="entry name" value="Evr1_Alr"/>
    <property type="match status" value="1"/>
</dbReference>
<dbReference type="InterPro" id="IPR017905">
    <property type="entry name" value="ERV/ALR_sulphydryl_oxidase"/>
</dbReference>
<dbReference type="Gene3D" id="1.20.120.310">
    <property type="entry name" value="ERV/ALR sulfhydryl oxidase domain"/>
    <property type="match status" value="1"/>
</dbReference>
<sequence>MVSEMDKSVEDAYKRCEDAACRGGSDTASTSRGSTALPPNRLELGRAGWMYLHSMAADFPDQPVSELLRPSKALQSELESLRVKAWCYSFAELYPCHICKDSLVEIYRRLPPVTNSRRDLLLWTHKVHNQVNSELSYPLYNATYEDLLRRYGS</sequence>
<proteinExistence type="predicted"/>
<dbReference type="GO" id="GO:0050660">
    <property type="term" value="F:flavin adenine dinucleotide binding"/>
    <property type="evidence" value="ECO:0007669"/>
    <property type="project" value="TreeGrafter"/>
</dbReference>
<dbReference type="PANTHER" id="PTHR12645:SF0">
    <property type="entry name" value="FAD-LINKED SULFHYDRYL OXIDASE ALR"/>
    <property type="match status" value="1"/>
</dbReference>
<gene>
    <name evidence="8" type="ORF">BcabD6B2_32280</name>
</gene>
<keyword evidence="4 6" id="KW-0560">Oxidoreductase</keyword>